<dbReference type="Proteomes" id="UP000249518">
    <property type="component" value="Unassembled WGS sequence"/>
</dbReference>
<sequence>KQTITVQDTTAPAFVEELPMDMTVECDAVPMAVTLTATDNCGSASVGYNQVRNNGNCPSNYTLVRTWTAMDACGNTTLHSQTITVQDTTKPIFTSQLPQNITVECDQVPQPATVTASDNCSVPTILFFETRINGTCPNDYTLVRLWKATDSCGNFIFHKQMIDVQDSTAPTFVGNLPADVAVACDAIPAIPTITATDNCGAAEVSYKEVTSGQGCQYEIYRIWTAEDACGNTTTHKQTIAVSDTVAPTFVGNLPADVAVACDAIPAIPTITATDNCGAAEVSYKEVTSGQGCQYEIYRIWTAEDACGNTTTHKQTIVVSDTVAPTFVGNLPADVAVACDSIPTIPTITATDNCGEVEVSYKEVRSNDNDCDYEIYRIWTAEDTCGNTIVHKQTIVVLPNSNQQGPEGGIFDSHVTFDAYPLPFMNELTIRYTFNYSSPVQIEVYDLRGALIHKASDTNAQMNKEYKFDLSGIRESGQVYILRVTTDRGTESKKIVSANR</sequence>
<dbReference type="NCBIfam" id="TIGR04183">
    <property type="entry name" value="Por_Secre_tail"/>
    <property type="match status" value="1"/>
</dbReference>
<dbReference type="OrthoDB" id="599464at2"/>
<proteinExistence type="predicted"/>
<dbReference type="InterPro" id="IPR026444">
    <property type="entry name" value="Secre_tail"/>
</dbReference>
<evidence type="ECO:0000256" key="1">
    <source>
        <dbReference type="ARBA" id="ARBA00022729"/>
    </source>
</evidence>
<feature type="domain" description="HYR-like" evidence="3">
    <location>
        <begin position="19"/>
        <end position="85"/>
    </location>
</feature>
<gene>
    <name evidence="4" type="ORF">B0I10_11796</name>
</gene>
<protein>
    <submittedName>
        <fullName evidence="4">Putative secreted protein (Por secretion system target)</fullName>
    </submittedName>
</protein>
<reference evidence="4 5" key="1">
    <citation type="submission" date="2018-06" db="EMBL/GenBank/DDBJ databases">
        <title>Genomic Encyclopedia of Type Strains, Phase III (KMG-III): the genomes of soil and plant-associated and newly described type strains.</title>
        <authorList>
            <person name="Whitman W."/>
        </authorList>
    </citation>
    <scope>NUCLEOTIDE SEQUENCE [LARGE SCALE GENOMIC DNA]</scope>
    <source>
        <strain evidence="4 5">CGMCC 1.12504</strain>
    </source>
</reference>
<feature type="domain" description="Secretion system C-terminal sorting" evidence="2">
    <location>
        <begin position="419"/>
        <end position="495"/>
    </location>
</feature>
<evidence type="ECO:0000313" key="4">
    <source>
        <dbReference type="EMBL" id="RAR46597.1"/>
    </source>
</evidence>
<comment type="caution">
    <text evidence="4">The sequence shown here is derived from an EMBL/GenBank/DDBJ whole genome shotgun (WGS) entry which is preliminary data.</text>
</comment>
<evidence type="ECO:0000259" key="2">
    <source>
        <dbReference type="Pfam" id="PF18962"/>
    </source>
</evidence>
<dbReference type="EMBL" id="QLSV01000017">
    <property type="protein sequence ID" value="RAR46597.1"/>
    <property type="molecule type" value="Genomic_DNA"/>
</dbReference>
<feature type="non-terminal residue" evidence="4">
    <location>
        <position position="1"/>
    </location>
</feature>
<accession>A0A328WQF6</accession>
<keyword evidence="5" id="KW-1185">Reference proteome</keyword>
<dbReference type="RefSeq" id="WP_146740376.1">
    <property type="nucleotide sequence ID" value="NZ_QLSV01000017.1"/>
</dbReference>
<evidence type="ECO:0000259" key="3">
    <source>
        <dbReference type="Pfam" id="PF23237"/>
    </source>
</evidence>
<dbReference type="AlphaFoldDB" id="A0A328WQF6"/>
<name>A0A328WQF6_9FLAO</name>
<dbReference type="InterPro" id="IPR057078">
    <property type="entry name" value="HYR-4C"/>
</dbReference>
<dbReference type="Pfam" id="PF23237">
    <property type="entry name" value="HYR_4C"/>
    <property type="match status" value="1"/>
</dbReference>
<organism evidence="4 5">
    <name type="scientific">Flavobacterium lacus</name>
    <dbReference type="NCBI Taxonomy" id="1353778"/>
    <lineage>
        <taxon>Bacteria</taxon>
        <taxon>Pseudomonadati</taxon>
        <taxon>Bacteroidota</taxon>
        <taxon>Flavobacteriia</taxon>
        <taxon>Flavobacteriales</taxon>
        <taxon>Flavobacteriaceae</taxon>
        <taxon>Flavobacterium</taxon>
    </lineage>
</organism>
<evidence type="ECO:0000313" key="5">
    <source>
        <dbReference type="Proteomes" id="UP000249518"/>
    </source>
</evidence>
<dbReference type="Pfam" id="PF18962">
    <property type="entry name" value="Por_Secre_tail"/>
    <property type="match status" value="1"/>
</dbReference>
<keyword evidence="1" id="KW-0732">Signal</keyword>